<gene>
    <name evidence="2" type="ORF">MUCCIDRAFT_79388</name>
</gene>
<organism evidence="2 3">
    <name type="scientific">Mucor lusitanicus CBS 277.49</name>
    <dbReference type="NCBI Taxonomy" id="747725"/>
    <lineage>
        <taxon>Eukaryota</taxon>
        <taxon>Fungi</taxon>
        <taxon>Fungi incertae sedis</taxon>
        <taxon>Mucoromycota</taxon>
        <taxon>Mucoromycotina</taxon>
        <taxon>Mucoromycetes</taxon>
        <taxon>Mucorales</taxon>
        <taxon>Mucorineae</taxon>
        <taxon>Mucoraceae</taxon>
        <taxon>Mucor</taxon>
    </lineage>
</organism>
<comment type="caution">
    <text evidence="2">The sequence shown here is derived from an EMBL/GenBank/DDBJ whole genome shotgun (WGS) entry which is preliminary data.</text>
</comment>
<keyword evidence="3" id="KW-1185">Reference proteome</keyword>
<name>A0A162TFX0_MUCCL</name>
<feature type="chain" id="PRO_5007839828" evidence="1">
    <location>
        <begin position="24"/>
        <end position="145"/>
    </location>
</feature>
<dbReference type="OrthoDB" id="2252907at2759"/>
<dbReference type="Proteomes" id="UP000077051">
    <property type="component" value="Unassembled WGS sequence"/>
</dbReference>
<reference evidence="2 3" key="1">
    <citation type="submission" date="2015-06" db="EMBL/GenBank/DDBJ databases">
        <title>Expansion of signal transduction pathways in fungi by whole-genome duplication.</title>
        <authorList>
            <consortium name="DOE Joint Genome Institute"/>
            <person name="Corrochano L.M."/>
            <person name="Kuo A."/>
            <person name="Marcet-Houben M."/>
            <person name="Polaino S."/>
            <person name="Salamov A."/>
            <person name="Villalobos J.M."/>
            <person name="Alvarez M.I."/>
            <person name="Avalos J."/>
            <person name="Benito E.P."/>
            <person name="Benoit I."/>
            <person name="Burger G."/>
            <person name="Camino L.P."/>
            <person name="Canovas D."/>
            <person name="Cerda-Olmedo E."/>
            <person name="Cheng J.-F."/>
            <person name="Dominguez A."/>
            <person name="Elias M."/>
            <person name="Eslava A.P."/>
            <person name="Glaser F."/>
            <person name="Grimwood J."/>
            <person name="Gutierrez G."/>
            <person name="Heitman J."/>
            <person name="Henrissat B."/>
            <person name="Iturriaga E.A."/>
            <person name="Lang B.F."/>
            <person name="Lavin J.L."/>
            <person name="Lee S."/>
            <person name="Li W."/>
            <person name="Lindquist E."/>
            <person name="Lopez-Garcia S."/>
            <person name="Luque E.M."/>
            <person name="Marcos A.T."/>
            <person name="Martin J."/>
            <person name="Mccluskey K."/>
            <person name="Medina H.R."/>
            <person name="Miralles-Duran A."/>
            <person name="Miyazaki A."/>
            <person name="Munoz-Torres E."/>
            <person name="Oguiza J.A."/>
            <person name="Ohm R."/>
            <person name="Olmedo M."/>
            <person name="Orejas M."/>
            <person name="Ortiz-Castellanos L."/>
            <person name="Pisabarro A.G."/>
            <person name="Rodriguez-Romero J."/>
            <person name="Ruiz-Herrera J."/>
            <person name="Ruiz-Vazquez R."/>
            <person name="Sanz C."/>
            <person name="Schackwitz W."/>
            <person name="Schmutz J."/>
            <person name="Shahriari M."/>
            <person name="Shelest E."/>
            <person name="Silva-Franco F."/>
            <person name="Soanes D."/>
            <person name="Syed K."/>
            <person name="Tagua V.G."/>
            <person name="Talbot N.J."/>
            <person name="Thon M."/>
            <person name="De Vries R.P."/>
            <person name="Wiebenga A."/>
            <person name="Yadav J.S."/>
            <person name="Braun E.L."/>
            <person name="Baker S."/>
            <person name="Garre V."/>
            <person name="Horwitz B."/>
            <person name="Torres-Martinez S."/>
            <person name="Idnurm A."/>
            <person name="Herrera-Estrella A."/>
            <person name="Gabaldon T."/>
            <person name="Grigoriev I.V."/>
        </authorList>
    </citation>
    <scope>NUCLEOTIDE SEQUENCE [LARGE SCALE GENOMIC DNA]</scope>
    <source>
        <strain evidence="2 3">CBS 277.49</strain>
    </source>
</reference>
<accession>A0A162TFX0</accession>
<dbReference type="VEuPathDB" id="FungiDB:MUCCIDRAFT_79388"/>
<evidence type="ECO:0000313" key="2">
    <source>
        <dbReference type="EMBL" id="OAD04272.1"/>
    </source>
</evidence>
<evidence type="ECO:0000256" key="1">
    <source>
        <dbReference type="SAM" id="SignalP"/>
    </source>
</evidence>
<proteinExistence type="predicted"/>
<dbReference type="AlphaFoldDB" id="A0A162TFX0"/>
<dbReference type="EMBL" id="AMYB01000003">
    <property type="protein sequence ID" value="OAD04272.1"/>
    <property type="molecule type" value="Genomic_DNA"/>
</dbReference>
<feature type="signal peptide" evidence="1">
    <location>
        <begin position="1"/>
        <end position="23"/>
    </location>
</feature>
<sequence>MFIRHTLIILLLCAACMLPSAYGFCVYNLSKDTSFFMRQETPNTGGTYWSRFKVESLGPDDKACCPYTSYDCDRNGNPDDIVFIAFRANRAGAEVGYTFSINLPAGGWIEFYSGGPGEPEFNVFKPNGDPFQYEFQKYVKNTLLN</sequence>
<protein>
    <submittedName>
        <fullName evidence="2">Uncharacterized protein</fullName>
    </submittedName>
</protein>
<evidence type="ECO:0000313" key="3">
    <source>
        <dbReference type="Proteomes" id="UP000077051"/>
    </source>
</evidence>
<keyword evidence="1" id="KW-0732">Signal</keyword>